<proteinExistence type="predicted"/>
<dbReference type="AlphaFoldDB" id="U4Q6R4"/>
<dbReference type="HOGENOM" id="CLU_2234412_0_0_5"/>
<sequence>MKEPVCLYSVPISTTLGPIVPSLTGSSTCLSPSVTVALFSVILILRKHAGGGVETRPAVKRLPISYMILSQMPSYPKVKLCIAANANALLLASSIEAIQSRSTRG</sequence>
<dbReference type="EMBL" id="HG518322">
    <property type="protein sequence ID" value="CDI08281.1"/>
    <property type="molecule type" value="Genomic_DNA"/>
</dbReference>
<reference evidence="1 2" key="1">
    <citation type="journal article" date="2013" name="Genome Announc.">
        <title>Complete Genome Sequence of the Sesbania Symbiont and Rice Growth-Promoting Endophyte Rhizobium sp. Strain IRBG74.</title>
        <authorList>
            <person name="Crook M.B."/>
            <person name="Mitra S."/>
            <person name="Ane J.M."/>
            <person name="Sadowsky M.J."/>
            <person name="Gyaneshwar P."/>
        </authorList>
    </citation>
    <scope>NUCLEOTIDE SEQUENCE [LARGE SCALE GENOMIC DNA]</scope>
    <source>
        <strain evidence="1 2">IRBG74</strain>
    </source>
</reference>
<evidence type="ECO:0000313" key="2">
    <source>
        <dbReference type="Proteomes" id="UP000016944"/>
    </source>
</evidence>
<accession>U4Q6R4</accession>
<evidence type="ECO:0000313" key="1">
    <source>
        <dbReference type="EMBL" id="CDI08281.1"/>
    </source>
</evidence>
<protein>
    <submittedName>
        <fullName evidence="1">Uncharacterized protein</fullName>
    </submittedName>
</protein>
<organism evidence="1 2">
    <name type="scientific">Agrobacterium pusense</name>
    <dbReference type="NCBI Taxonomy" id="648995"/>
    <lineage>
        <taxon>Bacteria</taxon>
        <taxon>Pseudomonadati</taxon>
        <taxon>Pseudomonadota</taxon>
        <taxon>Alphaproteobacteria</taxon>
        <taxon>Hyphomicrobiales</taxon>
        <taxon>Rhizobiaceae</taxon>
        <taxon>Rhizobium/Agrobacterium group</taxon>
        <taxon>Agrobacterium</taxon>
    </lineage>
</organism>
<dbReference type="KEGG" id="rir:BN877_I1374"/>
<dbReference type="Proteomes" id="UP000016944">
    <property type="component" value="Chromosome I"/>
</dbReference>
<name>U4Q6R4_9HYPH</name>
<gene>
    <name evidence="1" type="ORF">BN877_I1374</name>
</gene>